<comment type="caution">
    <text evidence="6">The sequence shown here is derived from an EMBL/GenBank/DDBJ whole genome shotgun (WGS) entry which is preliminary data.</text>
</comment>
<keyword evidence="2 6" id="KW-0808">Transferase</keyword>
<name>A0ABD4Z5R7_9CREN</name>
<evidence type="ECO:0000313" key="7">
    <source>
        <dbReference type="Proteomes" id="UP001529235"/>
    </source>
</evidence>
<keyword evidence="3" id="KW-0949">S-adenosyl-L-methionine</keyword>
<evidence type="ECO:0000256" key="1">
    <source>
        <dbReference type="ARBA" id="ARBA00022603"/>
    </source>
</evidence>
<dbReference type="RefSeq" id="WP_285273255.1">
    <property type="nucleotide sequence ID" value="NZ_JASNVW010000001.1"/>
</dbReference>
<keyword evidence="4" id="KW-0694">RNA-binding</keyword>
<dbReference type="InterPro" id="IPR001678">
    <property type="entry name" value="MeTrfase_RsmB-F_NOP2_dom"/>
</dbReference>
<accession>A0ABD4Z5R7</accession>
<evidence type="ECO:0000256" key="4">
    <source>
        <dbReference type="ARBA" id="ARBA00022884"/>
    </source>
</evidence>
<dbReference type="AlphaFoldDB" id="A0ABD4Z5R7"/>
<dbReference type="PRINTS" id="PR02008">
    <property type="entry name" value="RCMTFAMILY"/>
</dbReference>
<dbReference type="EMBL" id="JASNVW010000001">
    <property type="protein sequence ID" value="MDK6028288.1"/>
    <property type="molecule type" value="Genomic_DNA"/>
</dbReference>
<proteinExistence type="predicted"/>
<dbReference type="InterPro" id="IPR049560">
    <property type="entry name" value="MeTrfase_RsmB-F_NOP2_cat"/>
</dbReference>
<reference evidence="6 7" key="1">
    <citation type="submission" date="2023-05" db="EMBL/GenBank/DDBJ databases">
        <title>A new hyperthermophilic archaea 'Ignisphaera cupida' sp. nov. and description of the family 'Ignisphaeraceae' fam. nov.</title>
        <authorList>
            <person name="Podosokorskaya O.A."/>
            <person name="Elcheninov A.G."/>
            <person name="Klukina A."/>
            <person name="Merkel A.Y."/>
        </authorList>
    </citation>
    <scope>NUCLEOTIDE SEQUENCE [LARGE SCALE GENOMIC DNA]</scope>
    <source>
        <strain evidence="6 7">4213-co</strain>
    </source>
</reference>
<dbReference type="SUPFAM" id="SSF53335">
    <property type="entry name" value="S-adenosyl-L-methionine-dependent methyltransferases"/>
    <property type="match status" value="1"/>
</dbReference>
<dbReference type="Gene3D" id="3.40.50.150">
    <property type="entry name" value="Vaccinia Virus protein VP39"/>
    <property type="match status" value="1"/>
</dbReference>
<evidence type="ECO:0000259" key="5">
    <source>
        <dbReference type="PROSITE" id="PS51686"/>
    </source>
</evidence>
<evidence type="ECO:0000256" key="2">
    <source>
        <dbReference type="ARBA" id="ARBA00022679"/>
    </source>
</evidence>
<sequence>MHEISVGINNILKDITIDFISEEAMYLARKYGYAPYMVERYLRMLGYEEALKLIESFENFRKRIAILCNYLRYDCDKLSKKLENMNFVLKNIQWCNYCLYIETAPSSPSIGSTHEYLKGYYYVYRDQASLIPPLILNPEKNSITLDMCAAPGGKAAHIMLLMEDTGLLIANDISRRRSISLLSHFIRMGFKSYIVINENAIELVKKFGKEKFDYVLLDAPCSAEGGIMFDPSRKTKTSIEVLAKLVEREIKLLHTALQLVKRGGRVVYTTCSIAPEENEYVVTKVLEHYDGIEVEEPRLNYWSNGFTKFLNITFDYRVSKCIRIWPHRHFMEGYFICSLVKT</sequence>
<dbReference type="GO" id="GO:0008168">
    <property type="term" value="F:methyltransferase activity"/>
    <property type="evidence" value="ECO:0007669"/>
    <property type="project" value="UniProtKB-KW"/>
</dbReference>
<dbReference type="EC" id="2.1.1.-" evidence="6"/>
<protein>
    <submittedName>
        <fullName evidence="6">RsmB/NOP family class I SAM-dependent RNA methyltransferase</fullName>
        <ecNumber evidence="6">2.1.1.-</ecNumber>
    </submittedName>
</protein>
<gene>
    <name evidence="6" type="ORF">QPL79_02780</name>
</gene>
<evidence type="ECO:0000256" key="3">
    <source>
        <dbReference type="ARBA" id="ARBA00022691"/>
    </source>
</evidence>
<dbReference type="CDD" id="cd02440">
    <property type="entry name" value="AdoMet_MTases"/>
    <property type="match status" value="1"/>
</dbReference>
<dbReference type="Pfam" id="PF01189">
    <property type="entry name" value="Methyltr_RsmB-F"/>
    <property type="match status" value="1"/>
</dbReference>
<dbReference type="InterPro" id="IPR029063">
    <property type="entry name" value="SAM-dependent_MTases_sf"/>
</dbReference>
<dbReference type="InterPro" id="IPR023267">
    <property type="entry name" value="RCMT"/>
</dbReference>
<dbReference type="Gene3D" id="3.30.70.1170">
    <property type="entry name" value="Sun protein, domain 3"/>
    <property type="match status" value="1"/>
</dbReference>
<feature type="domain" description="SAM-dependent MTase RsmB/NOP-type" evidence="5">
    <location>
        <begin position="54"/>
        <end position="342"/>
    </location>
</feature>
<evidence type="ECO:0000313" key="6">
    <source>
        <dbReference type="EMBL" id="MDK6028288.1"/>
    </source>
</evidence>
<dbReference type="PANTHER" id="PTHR22807">
    <property type="entry name" value="NOP2 YEAST -RELATED NOL1/NOP2/FMU SUN DOMAIN-CONTAINING"/>
    <property type="match status" value="1"/>
</dbReference>
<keyword evidence="7" id="KW-1185">Reference proteome</keyword>
<keyword evidence="1 6" id="KW-0489">Methyltransferase</keyword>
<dbReference type="PANTHER" id="PTHR22807:SF74">
    <property type="entry name" value="TRNA (CYTOSINE(48)-C(5))-METHYLTRANSFERASE"/>
    <property type="match status" value="1"/>
</dbReference>
<organism evidence="6 7">
    <name type="scientific">Ignisphaera cupida</name>
    <dbReference type="NCBI Taxonomy" id="3050454"/>
    <lineage>
        <taxon>Archaea</taxon>
        <taxon>Thermoproteota</taxon>
        <taxon>Thermoprotei</taxon>
        <taxon>Desulfurococcales</taxon>
        <taxon>Desulfurococcaceae</taxon>
        <taxon>Ignisphaera</taxon>
    </lineage>
</organism>
<dbReference type="GO" id="GO:0032259">
    <property type="term" value="P:methylation"/>
    <property type="evidence" value="ECO:0007669"/>
    <property type="project" value="UniProtKB-KW"/>
</dbReference>
<dbReference type="PROSITE" id="PS51686">
    <property type="entry name" value="SAM_MT_RSMB_NOP"/>
    <property type="match status" value="1"/>
</dbReference>
<dbReference type="Proteomes" id="UP001529235">
    <property type="component" value="Unassembled WGS sequence"/>
</dbReference>
<dbReference type="GO" id="GO:0003723">
    <property type="term" value="F:RNA binding"/>
    <property type="evidence" value="ECO:0007669"/>
    <property type="project" value="UniProtKB-KW"/>
</dbReference>